<accession>A0A6A6H6Q0</accession>
<reference evidence="2" key="1">
    <citation type="journal article" date="2020" name="Stud. Mycol.">
        <title>101 Dothideomycetes genomes: a test case for predicting lifestyles and emergence of pathogens.</title>
        <authorList>
            <person name="Haridas S."/>
            <person name="Albert R."/>
            <person name="Binder M."/>
            <person name="Bloem J."/>
            <person name="Labutti K."/>
            <person name="Salamov A."/>
            <person name="Andreopoulos B."/>
            <person name="Baker S."/>
            <person name="Barry K."/>
            <person name="Bills G."/>
            <person name="Bluhm B."/>
            <person name="Cannon C."/>
            <person name="Castanera R."/>
            <person name="Culley D."/>
            <person name="Daum C."/>
            <person name="Ezra D."/>
            <person name="Gonzalez J."/>
            <person name="Henrissat B."/>
            <person name="Kuo A."/>
            <person name="Liang C."/>
            <person name="Lipzen A."/>
            <person name="Lutzoni F."/>
            <person name="Magnuson J."/>
            <person name="Mondo S."/>
            <person name="Nolan M."/>
            <person name="Ohm R."/>
            <person name="Pangilinan J."/>
            <person name="Park H.-J."/>
            <person name="Ramirez L."/>
            <person name="Alfaro M."/>
            <person name="Sun H."/>
            <person name="Tritt A."/>
            <person name="Yoshinaga Y."/>
            <person name="Zwiers L.-H."/>
            <person name="Turgeon B."/>
            <person name="Goodwin S."/>
            <person name="Spatafora J."/>
            <person name="Crous P."/>
            <person name="Grigoriev I."/>
        </authorList>
    </citation>
    <scope>NUCLEOTIDE SEQUENCE</scope>
    <source>
        <strain evidence="2">Tuck. ex Michener</strain>
    </source>
</reference>
<organism evidence="2 3">
    <name type="scientific">Viridothelium virens</name>
    <name type="common">Speckled blister lichen</name>
    <name type="synonym">Trypethelium virens</name>
    <dbReference type="NCBI Taxonomy" id="1048519"/>
    <lineage>
        <taxon>Eukaryota</taxon>
        <taxon>Fungi</taxon>
        <taxon>Dikarya</taxon>
        <taxon>Ascomycota</taxon>
        <taxon>Pezizomycotina</taxon>
        <taxon>Dothideomycetes</taxon>
        <taxon>Dothideomycetes incertae sedis</taxon>
        <taxon>Trypetheliales</taxon>
        <taxon>Trypetheliaceae</taxon>
        <taxon>Viridothelium</taxon>
    </lineage>
</organism>
<gene>
    <name evidence="2" type="ORF">EV356DRAFT_503439</name>
</gene>
<name>A0A6A6H6Q0_VIRVR</name>
<evidence type="ECO:0000256" key="1">
    <source>
        <dbReference type="SAM" id="MobiDB-lite"/>
    </source>
</evidence>
<dbReference type="AlphaFoldDB" id="A0A6A6H6Q0"/>
<proteinExistence type="predicted"/>
<dbReference type="Proteomes" id="UP000800092">
    <property type="component" value="Unassembled WGS sequence"/>
</dbReference>
<feature type="region of interest" description="Disordered" evidence="1">
    <location>
        <begin position="1"/>
        <end position="75"/>
    </location>
</feature>
<evidence type="ECO:0000313" key="3">
    <source>
        <dbReference type="Proteomes" id="UP000800092"/>
    </source>
</evidence>
<protein>
    <submittedName>
        <fullName evidence="2">Uncharacterized protein</fullName>
    </submittedName>
</protein>
<keyword evidence="3" id="KW-1185">Reference proteome</keyword>
<dbReference type="EMBL" id="ML991805">
    <property type="protein sequence ID" value="KAF2233627.1"/>
    <property type="molecule type" value="Genomic_DNA"/>
</dbReference>
<evidence type="ECO:0000313" key="2">
    <source>
        <dbReference type="EMBL" id="KAF2233627.1"/>
    </source>
</evidence>
<sequence>MSSSSRDKSSTSSATADNASIVSSSTTNSTTRLIDQSKTPQRQAPQPSGQQSAASNYRHPQTRHREAIVSWLSMK</sequence>
<feature type="compositionally biased region" description="Low complexity" evidence="1">
    <location>
        <begin position="40"/>
        <end position="55"/>
    </location>
</feature>
<feature type="compositionally biased region" description="Low complexity" evidence="1">
    <location>
        <begin position="10"/>
        <end position="31"/>
    </location>
</feature>